<keyword evidence="2" id="KW-1185">Reference proteome</keyword>
<evidence type="ECO:0000313" key="1">
    <source>
        <dbReference type="EMBL" id="PIB24585.1"/>
    </source>
</evidence>
<dbReference type="InterPro" id="IPR045516">
    <property type="entry name" value="DUF6477"/>
</dbReference>
<gene>
    <name evidence="1" type="ORF">BFP76_05190</name>
</gene>
<accession>A0A2G5K592</accession>
<evidence type="ECO:0000313" key="2">
    <source>
        <dbReference type="Proteomes" id="UP000231516"/>
    </source>
</evidence>
<sequence length="110" mass="12376">MCNSYSTTKETIVTIQQVYQHIFRPKLLVRAARIGLQNYVRDKDLKHLLKVNRLPREGSAKEDLMLRESALEAARISGAASYSLIEHISVLTALLAEMNLILKQRGNAAV</sequence>
<dbReference type="EMBL" id="MDGM01000012">
    <property type="protein sequence ID" value="PIB24585.1"/>
    <property type="molecule type" value="Genomic_DNA"/>
</dbReference>
<organism evidence="1 2">
    <name type="scientific">Paramylibacter kogurei</name>
    <dbReference type="NCBI Taxonomy" id="1889778"/>
    <lineage>
        <taxon>Bacteria</taxon>
        <taxon>Pseudomonadati</taxon>
        <taxon>Pseudomonadota</taxon>
        <taxon>Alphaproteobacteria</taxon>
        <taxon>Rhodobacterales</taxon>
        <taxon>Paracoccaceae</taxon>
        <taxon>Paramylibacter</taxon>
    </lineage>
</organism>
<dbReference type="Pfam" id="PF20083">
    <property type="entry name" value="DUF6477"/>
    <property type="match status" value="1"/>
</dbReference>
<comment type="caution">
    <text evidence="1">The sequence shown here is derived from an EMBL/GenBank/DDBJ whole genome shotgun (WGS) entry which is preliminary data.</text>
</comment>
<name>A0A2G5K592_9RHOB</name>
<proteinExistence type="predicted"/>
<protein>
    <submittedName>
        <fullName evidence="1">Uncharacterized protein</fullName>
    </submittedName>
</protein>
<dbReference type="Proteomes" id="UP000231516">
    <property type="component" value="Unassembled WGS sequence"/>
</dbReference>
<reference evidence="1 2" key="1">
    <citation type="submission" date="2016-08" db="EMBL/GenBank/DDBJ databases">
        <title>Draft genome of Amylibacter sp. strain 4G11.</title>
        <authorList>
            <person name="Wong S.-K."/>
            <person name="Hamasaki K."/>
            <person name="Yoshizawa S."/>
        </authorList>
    </citation>
    <scope>NUCLEOTIDE SEQUENCE [LARGE SCALE GENOMIC DNA]</scope>
    <source>
        <strain evidence="1 2">4G11</strain>
    </source>
</reference>
<dbReference type="AlphaFoldDB" id="A0A2G5K592"/>